<evidence type="ECO:0000259" key="5">
    <source>
        <dbReference type="PROSITE" id="PS50850"/>
    </source>
</evidence>
<feature type="transmembrane region" description="Helical" evidence="4">
    <location>
        <begin position="157"/>
        <end position="181"/>
    </location>
</feature>
<feature type="transmembrane region" description="Helical" evidence="4">
    <location>
        <begin position="292"/>
        <end position="310"/>
    </location>
</feature>
<dbReference type="AlphaFoldDB" id="A0A2W2BKL3"/>
<dbReference type="InterPro" id="IPR036259">
    <property type="entry name" value="MFS_trans_sf"/>
</dbReference>
<evidence type="ECO:0000256" key="1">
    <source>
        <dbReference type="ARBA" id="ARBA00022692"/>
    </source>
</evidence>
<feature type="transmembrane region" description="Helical" evidence="4">
    <location>
        <begin position="358"/>
        <end position="375"/>
    </location>
</feature>
<feature type="transmembrane region" description="Helical" evidence="4">
    <location>
        <begin position="202"/>
        <end position="227"/>
    </location>
</feature>
<gene>
    <name evidence="6" type="ORF">DK847_14340</name>
</gene>
<keyword evidence="2 4" id="KW-1133">Transmembrane helix</keyword>
<evidence type="ECO:0000256" key="4">
    <source>
        <dbReference type="SAM" id="Phobius"/>
    </source>
</evidence>
<sequence>MVLAASQAIFGATSTALVVTSGLIGSTLAPSASWATLPMALSIVGTALTTFPISLMMRRVGRRVGFVLCALAGAAGAFIGAWAIFERSFGLFLLGCLVSGIYQASASYYRFAAADTASPAFRPKAISWVMTGGIVAALVGTFMVMATTNLFAPVTFAGTWVVMGLLALAGAGLLLFVDIPLTQKHDAPSGRPLGTIARQPRYIVAAMTAMLAFGIMVLVMTATPVAMLGCGFSVKDSSWVIQWHALAMFVPSFFTGSLIQRFGAEKISAIGMLLLVGAAVSGLLGIHFENFAIGLILLGLGWNFGYIGGTTMLTETYEPDEKNKAQGLNDFLVFTTTAVTSLLAGKLLAWFGWEGVNYAVFPMVVLALVMIVWLARHPYGKVVKAA</sequence>
<proteinExistence type="predicted"/>
<feature type="transmembrane region" description="Helical" evidence="4">
    <location>
        <begin position="32"/>
        <end position="53"/>
    </location>
</feature>
<feature type="transmembrane region" description="Helical" evidence="4">
    <location>
        <begin position="125"/>
        <end position="145"/>
    </location>
</feature>
<evidence type="ECO:0000313" key="6">
    <source>
        <dbReference type="EMBL" id="PZF76447.1"/>
    </source>
</evidence>
<feature type="transmembrane region" description="Helical" evidence="4">
    <location>
        <begin position="239"/>
        <end position="260"/>
    </location>
</feature>
<protein>
    <submittedName>
        <fullName evidence="6">MFS transporter</fullName>
    </submittedName>
</protein>
<evidence type="ECO:0000256" key="3">
    <source>
        <dbReference type="ARBA" id="ARBA00023136"/>
    </source>
</evidence>
<feature type="transmembrane region" description="Helical" evidence="4">
    <location>
        <begin position="267"/>
        <end position="286"/>
    </location>
</feature>
<dbReference type="PANTHER" id="PTHR23534">
    <property type="entry name" value="MFS PERMEASE"/>
    <property type="match status" value="1"/>
</dbReference>
<reference evidence="7" key="1">
    <citation type="submission" date="2018-06" db="EMBL/GenBank/DDBJ databases">
        <title>Aestuariibacter litoralis strain KCTC 52945T.</title>
        <authorList>
            <person name="Li X."/>
            <person name="Salam N."/>
            <person name="Li J.-L."/>
            <person name="Chen Y.-M."/>
            <person name="Yang Z.-W."/>
            <person name="Zhang L.-Y."/>
            <person name="Han M.-X."/>
            <person name="Xiao M."/>
            <person name="Li W.-J."/>
        </authorList>
    </citation>
    <scope>NUCLEOTIDE SEQUENCE [LARGE SCALE GENOMIC DNA]</scope>
    <source>
        <strain evidence="7">KCTC 52945</strain>
    </source>
</reference>
<dbReference type="Pfam" id="PF07690">
    <property type="entry name" value="MFS_1"/>
    <property type="match status" value="1"/>
</dbReference>
<name>A0A2W2BKL3_9HYPH</name>
<feature type="transmembrane region" description="Helical" evidence="4">
    <location>
        <begin position="331"/>
        <end position="352"/>
    </location>
</feature>
<dbReference type="EMBL" id="QKVK01000006">
    <property type="protein sequence ID" value="PZF76447.1"/>
    <property type="molecule type" value="Genomic_DNA"/>
</dbReference>
<dbReference type="SUPFAM" id="SSF103473">
    <property type="entry name" value="MFS general substrate transporter"/>
    <property type="match status" value="1"/>
</dbReference>
<dbReference type="PANTHER" id="PTHR23534:SF1">
    <property type="entry name" value="MAJOR FACILITATOR SUPERFAMILY PROTEIN"/>
    <property type="match status" value="1"/>
</dbReference>
<accession>A0A2W2BKL3</accession>
<dbReference type="Proteomes" id="UP000248795">
    <property type="component" value="Unassembled WGS sequence"/>
</dbReference>
<dbReference type="InterPro" id="IPR020846">
    <property type="entry name" value="MFS_dom"/>
</dbReference>
<dbReference type="PROSITE" id="PS50850">
    <property type="entry name" value="MFS"/>
    <property type="match status" value="1"/>
</dbReference>
<feature type="transmembrane region" description="Helical" evidence="4">
    <location>
        <begin position="91"/>
        <end position="113"/>
    </location>
</feature>
<comment type="caution">
    <text evidence="6">The sequence shown here is derived from an EMBL/GenBank/DDBJ whole genome shotgun (WGS) entry which is preliminary data.</text>
</comment>
<organism evidence="6 7">
    <name type="scientific">Aestuariivirga litoralis</name>
    <dbReference type="NCBI Taxonomy" id="2650924"/>
    <lineage>
        <taxon>Bacteria</taxon>
        <taxon>Pseudomonadati</taxon>
        <taxon>Pseudomonadota</taxon>
        <taxon>Alphaproteobacteria</taxon>
        <taxon>Hyphomicrobiales</taxon>
        <taxon>Aestuariivirgaceae</taxon>
        <taxon>Aestuariivirga</taxon>
    </lineage>
</organism>
<feature type="domain" description="Major facilitator superfamily (MFS) profile" evidence="5">
    <location>
        <begin position="200"/>
        <end position="386"/>
    </location>
</feature>
<dbReference type="Gene3D" id="1.20.1250.20">
    <property type="entry name" value="MFS general substrate transporter like domains"/>
    <property type="match status" value="1"/>
</dbReference>
<feature type="transmembrane region" description="Helical" evidence="4">
    <location>
        <begin position="65"/>
        <end position="85"/>
    </location>
</feature>
<evidence type="ECO:0000313" key="7">
    <source>
        <dbReference type="Proteomes" id="UP000248795"/>
    </source>
</evidence>
<keyword evidence="1 4" id="KW-0812">Transmembrane</keyword>
<keyword evidence="3 4" id="KW-0472">Membrane</keyword>
<evidence type="ECO:0000256" key="2">
    <source>
        <dbReference type="ARBA" id="ARBA00022989"/>
    </source>
</evidence>
<dbReference type="GO" id="GO:0022857">
    <property type="term" value="F:transmembrane transporter activity"/>
    <property type="evidence" value="ECO:0007669"/>
    <property type="project" value="InterPro"/>
</dbReference>
<dbReference type="InterPro" id="IPR011701">
    <property type="entry name" value="MFS"/>
</dbReference>
<keyword evidence="7" id="KW-1185">Reference proteome</keyword>